<feature type="region of interest" description="Disordered" evidence="1">
    <location>
        <begin position="1"/>
        <end position="26"/>
    </location>
</feature>
<dbReference type="OMA" id="RFPSRQM"/>
<evidence type="ECO:0000313" key="2">
    <source>
        <dbReference type="Ensembl" id="ENSBIXP00000036197.1"/>
    </source>
</evidence>
<dbReference type="Proteomes" id="UP000429181">
    <property type="component" value="Chromosome 10"/>
</dbReference>
<accession>A0A4W2E9S5</accession>
<dbReference type="Ensembl" id="ENSBIXT00005043271.1">
    <property type="protein sequence ID" value="ENSBIXP00005045217.1"/>
    <property type="gene ID" value="ENSBIXG00005029001.1"/>
</dbReference>
<reference evidence="2" key="2">
    <citation type="submission" date="2025-05" db="UniProtKB">
        <authorList>
            <consortium name="Ensembl"/>
        </authorList>
    </citation>
    <scope>IDENTIFICATION</scope>
</reference>
<dbReference type="AlphaFoldDB" id="A0A4W2E9S5"/>
<proteinExistence type="predicted"/>
<protein>
    <submittedName>
        <fullName evidence="2">Uncharacterized protein</fullName>
    </submittedName>
</protein>
<sequence length="83" mass="8716">MAFSGAGMTAAASANEAPQIPDNIGRLASGMAGQKFEHIEPLCGTRSFQKQPPICDHHKTCPDGGRSLIQMAPSLPCLTSFLC</sequence>
<evidence type="ECO:0000313" key="3">
    <source>
        <dbReference type="Proteomes" id="UP000314981"/>
    </source>
</evidence>
<keyword evidence="3" id="KW-1185">Reference proteome</keyword>
<evidence type="ECO:0000313" key="4">
    <source>
        <dbReference type="Proteomes" id="UP000429181"/>
    </source>
</evidence>
<evidence type="ECO:0000256" key="1">
    <source>
        <dbReference type="SAM" id="MobiDB-lite"/>
    </source>
</evidence>
<dbReference type="Proteomes" id="UP000314981">
    <property type="component" value="Chromosome 10"/>
</dbReference>
<organism evidence="2 3">
    <name type="scientific">Bos indicus x Bos taurus</name>
    <name type="common">Hybrid cattle</name>
    <dbReference type="NCBI Taxonomy" id="30522"/>
    <lineage>
        <taxon>Eukaryota</taxon>
        <taxon>Metazoa</taxon>
        <taxon>Chordata</taxon>
        <taxon>Craniata</taxon>
        <taxon>Vertebrata</taxon>
        <taxon>Euteleostomi</taxon>
        <taxon>Mammalia</taxon>
        <taxon>Eutheria</taxon>
        <taxon>Laurasiatheria</taxon>
        <taxon>Artiodactyla</taxon>
        <taxon>Ruminantia</taxon>
        <taxon>Pecora</taxon>
        <taxon>Bovidae</taxon>
        <taxon>Bovinae</taxon>
        <taxon>Bos</taxon>
    </lineage>
</organism>
<reference evidence="3 4" key="1">
    <citation type="submission" date="2018-11" db="EMBL/GenBank/DDBJ databases">
        <title>Haplotype-resolved cattle genomes.</title>
        <authorList>
            <person name="Low W.Y."/>
            <person name="Tearle R."/>
            <person name="Bickhart D.M."/>
            <person name="Rosen B.D."/>
            <person name="Koren S."/>
            <person name="Rhie A."/>
            <person name="Hiendleder S."/>
            <person name="Phillippy A.M."/>
            <person name="Smith T.P.L."/>
            <person name="Williams J.L."/>
        </authorList>
    </citation>
    <scope>NUCLEOTIDE SEQUENCE [LARGE SCALE GENOMIC DNA]</scope>
</reference>
<name>A0A4W2E9S5_BOBOX</name>
<dbReference type="GeneTree" id="ENSGT00940000165037"/>
<dbReference type="Ensembl" id="ENSBIXT00000026249.1">
    <property type="protein sequence ID" value="ENSBIXP00000036197.1"/>
    <property type="gene ID" value="ENSBIXG00000019610.1"/>
</dbReference>
<dbReference type="Ensembl" id="ENSBIXT00005019725.1">
    <property type="protein sequence ID" value="ENSBIXP00005011050.1"/>
    <property type="gene ID" value="ENSBIXG00005015549.1"/>
</dbReference>